<protein>
    <submittedName>
        <fullName evidence="2">Uncharacterized protein</fullName>
    </submittedName>
</protein>
<accession>A0AAD7AFZ2</accession>
<dbReference type="EMBL" id="JARIHO010000007">
    <property type="protein sequence ID" value="KAJ7357868.1"/>
    <property type="molecule type" value="Genomic_DNA"/>
</dbReference>
<gene>
    <name evidence="2" type="ORF">DFH08DRAFT_953079</name>
</gene>
<evidence type="ECO:0000313" key="3">
    <source>
        <dbReference type="Proteomes" id="UP001218218"/>
    </source>
</evidence>
<sequence>MKDEREFLLAKEAEILPEDPTLAFFIGKYHQQCGQYDEIHMKRFYAIRQKLGSRFTADLTPGERADPTSASPSPETDVIPTISQELHPASTASVLGAMDVDMDFASDNEGSENGWLDGNGSSDDNEGEDAWGAELGEVMEGVALLALDKQGE</sequence>
<dbReference type="AlphaFoldDB" id="A0AAD7AFZ2"/>
<name>A0AAD7AFZ2_9AGAR</name>
<keyword evidence="3" id="KW-1185">Reference proteome</keyword>
<evidence type="ECO:0000256" key="1">
    <source>
        <dbReference type="SAM" id="MobiDB-lite"/>
    </source>
</evidence>
<organism evidence="2 3">
    <name type="scientific">Mycena albidolilacea</name>
    <dbReference type="NCBI Taxonomy" id="1033008"/>
    <lineage>
        <taxon>Eukaryota</taxon>
        <taxon>Fungi</taxon>
        <taxon>Dikarya</taxon>
        <taxon>Basidiomycota</taxon>
        <taxon>Agaricomycotina</taxon>
        <taxon>Agaricomycetes</taxon>
        <taxon>Agaricomycetidae</taxon>
        <taxon>Agaricales</taxon>
        <taxon>Marasmiineae</taxon>
        <taxon>Mycenaceae</taxon>
        <taxon>Mycena</taxon>
    </lineage>
</organism>
<comment type="caution">
    <text evidence="2">The sequence shown here is derived from an EMBL/GenBank/DDBJ whole genome shotgun (WGS) entry which is preliminary data.</text>
</comment>
<proteinExistence type="predicted"/>
<feature type="region of interest" description="Disordered" evidence="1">
    <location>
        <begin position="106"/>
        <end position="130"/>
    </location>
</feature>
<evidence type="ECO:0000313" key="2">
    <source>
        <dbReference type="EMBL" id="KAJ7357868.1"/>
    </source>
</evidence>
<feature type="region of interest" description="Disordered" evidence="1">
    <location>
        <begin position="56"/>
        <end position="78"/>
    </location>
</feature>
<reference evidence="2" key="1">
    <citation type="submission" date="2023-03" db="EMBL/GenBank/DDBJ databases">
        <title>Massive genome expansion in bonnet fungi (Mycena s.s.) driven by repeated elements and novel gene families across ecological guilds.</title>
        <authorList>
            <consortium name="Lawrence Berkeley National Laboratory"/>
            <person name="Harder C.B."/>
            <person name="Miyauchi S."/>
            <person name="Viragh M."/>
            <person name="Kuo A."/>
            <person name="Thoen E."/>
            <person name="Andreopoulos B."/>
            <person name="Lu D."/>
            <person name="Skrede I."/>
            <person name="Drula E."/>
            <person name="Henrissat B."/>
            <person name="Morin E."/>
            <person name="Kohler A."/>
            <person name="Barry K."/>
            <person name="LaButti K."/>
            <person name="Morin E."/>
            <person name="Salamov A."/>
            <person name="Lipzen A."/>
            <person name="Mereny Z."/>
            <person name="Hegedus B."/>
            <person name="Baldrian P."/>
            <person name="Stursova M."/>
            <person name="Weitz H."/>
            <person name="Taylor A."/>
            <person name="Grigoriev I.V."/>
            <person name="Nagy L.G."/>
            <person name="Martin F."/>
            <person name="Kauserud H."/>
        </authorList>
    </citation>
    <scope>NUCLEOTIDE SEQUENCE</scope>
    <source>
        <strain evidence="2">CBHHK002</strain>
    </source>
</reference>
<dbReference type="Proteomes" id="UP001218218">
    <property type="component" value="Unassembled WGS sequence"/>
</dbReference>